<dbReference type="PANTHER" id="PTHR10434">
    <property type="entry name" value="1-ACYL-SN-GLYCEROL-3-PHOSPHATE ACYLTRANSFERASE"/>
    <property type="match status" value="1"/>
</dbReference>
<dbReference type="GO" id="GO:0006654">
    <property type="term" value="P:phosphatidic acid biosynthetic process"/>
    <property type="evidence" value="ECO:0007669"/>
    <property type="project" value="TreeGrafter"/>
</dbReference>
<keyword evidence="4 7" id="KW-0808">Transferase</keyword>
<evidence type="ECO:0000256" key="2">
    <source>
        <dbReference type="ARBA" id="ARBA00008655"/>
    </source>
</evidence>
<comment type="similarity">
    <text evidence="2 7">Belongs to the 1-acyl-sn-glycerol-3-phosphate acyltransferase family.</text>
</comment>
<dbReference type="OrthoDB" id="9803035at2"/>
<comment type="catalytic activity">
    <reaction evidence="7">
        <text>a 1-acyl-sn-glycero-3-phosphate + an acyl-CoA = a 1,2-diacyl-sn-glycero-3-phosphate + CoA</text>
        <dbReference type="Rhea" id="RHEA:19709"/>
        <dbReference type="ChEBI" id="CHEBI:57287"/>
        <dbReference type="ChEBI" id="CHEBI:57970"/>
        <dbReference type="ChEBI" id="CHEBI:58342"/>
        <dbReference type="ChEBI" id="CHEBI:58608"/>
        <dbReference type="EC" id="2.3.1.51"/>
    </reaction>
</comment>
<sequence>MVRTGLWFVYFMIYLLVISPGIKKAEMMYKKDKNKAGDYVKGKAERWSRRLLKLAGARLEIRGLEYLPQKEPVLFVSNHQGNFDIPILLSSAGRKIGFLSKIEVKKIPLISPWMEVMGCVFIDRADRRKAVQAIRTAANKLEDGNSMVVFPEGTRSKSAEVNDFKIGSLKLATLSKVAIVPVSISGSYKLMEANNGIMKPADVKIIYGKPIRIHQEGKVDLQTLAAEIQRQVQKNVDKKM</sequence>
<keyword evidence="7" id="KW-0594">Phospholipid biosynthesis</keyword>
<comment type="domain">
    <text evidence="7">The HXXXXD motif is essential for acyltransferase activity and may constitute the binding site for the phosphate moiety of the glycerol-3-phosphate.</text>
</comment>
<evidence type="ECO:0000313" key="10">
    <source>
        <dbReference type="EMBL" id="SDN74418.1"/>
    </source>
</evidence>
<evidence type="ECO:0000256" key="4">
    <source>
        <dbReference type="ARBA" id="ARBA00022679"/>
    </source>
</evidence>
<evidence type="ECO:0000259" key="9">
    <source>
        <dbReference type="SMART" id="SM00563"/>
    </source>
</evidence>
<keyword evidence="8" id="KW-0812">Transmembrane</keyword>
<dbReference type="STRING" id="745820.SAMN04488053_103110"/>
<dbReference type="SUPFAM" id="SSF69593">
    <property type="entry name" value="Glycerol-3-phosphate (1)-acyltransferase"/>
    <property type="match status" value="1"/>
</dbReference>
<dbReference type="InterPro" id="IPR002123">
    <property type="entry name" value="Plipid/glycerol_acylTrfase"/>
</dbReference>
<name>A0A1H0DWH4_9BACI</name>
<evidence type="ECO:0000256" key="1">
    <source>
        <dbReference type="ARBA" id="ARBA00005189"/>
    </source>
</evidence>
<keyword evidence="7" id="KW-1208">Phospholipid metabolism</keyword>
<keyword evidence="6 7" id="KW-0012">Acyltransferase</keyword>
<gene>
    <name evidence="10" type="ORF">SAMN04488053_103110</name>
</gene>
<evidence type="ECO:0000256" key="3">
    <source>
        <dbReference type="ARBA" id="ARBA00022516"/>
    </source>
</evidence>
<keyword evidence="5 7" id="KW-0443">Lipid metabolism</keyword>
<dbReference type="SMART" id="SM00563">
    <property type="entry name" value="PlsC"/>
    <property type="match status" value="1"/>
</dbReference>
<comment type="pathway">
    <text evidence="1">Lipid metabolism.</text>
</comment>
<evidence type="ECO:0000256" key="6">
    <source>
        <dbReference type="ARBA" id="ARBA00023315"/>
    </source>
</evidence>
<proteinExistence type="inferred from homology"/>
<evidence type="ECO:0000256" key="8">
    <source>
        <dbReference type="SAM" id="Phobius"/>
    </source>
</evidence>
<keyword evidence="8" id="KW-0472">Membrane</keyword>
<keyword evidence="8" id="KW-1133">Transmembrane helix</keyword>
<protein>
    <recommendedName>
        <fullName evidence="7">1-acyl-sn-glycerol-3-phosphate acyltransferase</fullName>
        <ecNumber evidence="7">2.3.1.51</ecNumber>
    </recommendedName>
</protein>
<dbReference type="EMBL" id="FNIL01000003">
    <property type="protein sequence ID" value="SDN74418.1"/>
    <property type="molecule type" value="Genomic_DNA"/>
</dbReference>
<evidence type="ECO:0000256" key="5">
    <source>
        <dbReference type="ARBA" id="ARBA00023098"/>
    </source>
</evidence>
<dbReference type="Pfam" id="PF01553">
    <property type="entry name" value="Acyltransferase"/>
    <property type="match status" value="1"/>
</dbReference>
<dbReference type="GO" id="GO:0016020">
    <property type="term" value="C:membrane"/>
    <property type="evidence" value="ECO:0007669"/>
    <property type="project" value="InterPro"/>
</dbReference>
<feature type="domain" description="Phospholipid/glycerol acyltransferase" evidence="9">
    <location>
        <begin position="73"/>
        <end position="187"/>
    </location>
</feature>
<reference evidence="11" key="1">
    <citation type="submission" date="2016-10" db="EMBL/GenBank/DDBJ databases">
        <authorList>
            <person name="Varghese N."/>
            <person name="Submissions S."/>
        </authorList>
    </citation>
    <scope>NUCLEOTIDE SEQUENCE [LARGE SCALE GENOMIC DNA]</scope>
    <source>
        <strain evidence="11">CGMCC 1.10369</strain>
    </source>
</reference>
<accession>A0A1H0DWH4</accession>
<dbReference type="Proteomes" id="UP000198778">
    <property type="component" value="Unassembled WGS sequence"/>
</dbReference>
<evidence type="ECO:0000256" key="7">
    <source>
        <dbReference type="RuleBase" id="RU361267"/>
    </source>
</evidence>
<dbReference type="PANTHER" id="PTHR10434:SF64">
    <property type="entry name" value="1-ACYL-SN-GLYCEROL-3-PHOSPHATE ACYLTRANSFERASE-RELATED"/>
    <property type="match status" value="1"/>
</dbReference>
<dbReference type="InterPro" id="IPR004552">
    <property type="entry name" value="AGP_acyltrans"/>
</dbReference>
<dbReference type="CDD" id="cd07989">
    <property type="entry name" value="LPLAT_AGPAT-like"/>
    <property type="match status" value="1"/>
</dbReference>
<keyword evidence="3 7" id="KW-0444">Lipid biosynthesis</keyword>
<feature type="transmembrane region" description="Helical" evidence="8">
    <location>
        <begin position="6"/>
        <end position="22"/>
    </location>
</feature>
<dbReference type="AlphaFoldDB" id="A0A1H0DWH4"/>
<dbReference type="RefSeq" id="WP_090842030.1">
    <property type="nucleotide sequence ID" value="NZ_FNIL01000003.1"/>
</dbReference>
<organism evidence="10 11">
    <name type="scientific">Alkalicoccus daliensis</name>
    <dbReference type="NCBI Taxonomy" id="745820"/>
    <lineage>
        <taxon>Bacteria</taxon>
        <taxon>Bacillati</taxon>
        <taxon>Bacillota</taxon>
        <taxon>Bacilli</taxon>
        <taxon>Bacillales</taxon>
        <taxon>Bacillaceae</taxon>
        <taxon>Alkalicoccus</taxon>
    </lineage>
</organism>
<dbReference type="EC" id="2.3.1.51" evidence="7"/>
<evidence type="ECO:0000313" key="11">
    <source>
        <dbReference type="Proteomes" id="UP000198778"/>
    </source>
</evidence>
<dbReference type="NCBIfam" id="TIGR00530">
    <property type="entry name" value="AGP_acyltrn"/>
    <property type="match status" value="1"/>
</dbReference>
<dbReference type="GO" id="GO:0003841">
    <property type="term" value="F:1-acylglycerol-3-phosphate O-acyltransferase activity"/>
    <property type="evidence" value="ECO:0007669"/>
    <property type="project" value="UniProtKB-UniRule"/>
</dbReference>
<keyword evidence="11" id="KW-1185">Reference proteome</keyword>